<organism evidence="6 7">
    <name type="scientific">Kaistia defluvii</name>
    <dbReference type="NCBI Taxonomy" id="410841"/>
    <lineage>
        <taxon>Bacteria</taxon>
        <taxon>Pseudomonadati</taxon>
        <taxon>Pseudomonadota</taxon>
        <taxon>Alphaproteobacteria</taxon>
        <taxon>Hyphomicrobiales</taxon>
        <taxon>Kaistiaceae</taxon>
        <taxon>Kaistia</taxon>
    </lineage>
</organism>
<dbReference type="CDD" id="cd02440">
    <property type="entry name" value="AdoMet_MTases"/>
    <property type="match status" value="1"/>
</dbReference>
<dbReference type="InterPro" id="IPR036388">
    <property type="entry name" value="WH-like_DNA-bd_sf"/>
</dbReference>
<gene>
    <name evidence="6" type="ORF">ABIE08_000735</name>
</gene>
<reference evidence="6 7" key="1">
    <citation type="submission" date="2024-06" db="EMBL/GenBank/DDBJ databases">
        <title>Sorghum-associated microbial communities from plants grown in Nebraska, USA.</title>
        <authorList>
            <person name="Schachtman D."/>
        </authorList>
    </citation>
    <scope>NUCLEOTIDE SEQUENCE [LARGE SCALE GENOMIC DNA]</scope>
    <source>
        <strain evidence="6 7">3207</strain>
    </source>
</reference>
<dbReference type="InterPro" id="IPR012967">
    <property type="entry name" value="COMT_dimerisation"/>
</dbReference>
<dbReference type="Gene3D" id="3.40.50.150">
    <property type="entry name" value="Vaccinia Virus protein VP39"/>
    <property type="match status" value="1"/>
</dbReference>
<evidence type="ECO:0000256" key="3">
    <source>
        <dbReference type="ARBA" id="ARBA00022691"/>
    </source>
</evidence>
<dbReference type="InterPro" id="IPR036390">
    <property type="entry name" value="WH_DNA-bd_sf"/>
</dbReference>
<dbReference type="GO" id="GO:0008168">
    <property type="term" value="F:methyltransferase activity"/>
    <property type="evidence" value="ECO:0007669"/>
    <property type="project" value="UniProtKB-KW"/>
</dbReference>
<proteinExistence type="predicted"/>
<dbReference type="Pfam" id="PF00891">
    <property type="entry name" value="Methyltransf_2"/>
    <property type="match status" value="1"/>
</dbReference>
<protein>
    <submittedName>
        <fullName evidence="6">2-polyprenyl-3-methyl-5-hydroxy-6-metoxy-1, 4-benzoquinol methylase</fullName>
    </submittedName>
</protein>
<dbReference type="InterPro" id="IPR016461">
    <property type="entry name" value="COMT-like"/>
</dbReference>
<dbReference type="Gene3D" id="1.10.10.10">
    <property type="entry name" value="Winged helix-like DNA-binding domain superfamily/Winged helix DNA-binding domain"/>
    <property type="match status" value="1"/>
</dbReference>
<dbReference type="Pfam" id="PF08100">
    <property type="entry name" value="Dimerisation"/>
    <property type="match status" value="1"/>
</dbReference>
<dbReference type="Proteomes" id="UP001549321">
    <property type="component" value="Unassembled WGS sequence"/>
</dbReference>
<name>A0ABV2QUX3_9HYPH</name>
<accession>A0ABV2QUX3</accession>
<keyword evidence="7" id="KW-1185">Reference proteome</keyword>
<dbReference type="PANTHER" id="PTHR43712">
    <property type="entry name" value="PUTATIVE (AFU_ORTHOLOGUE AFUA_4G14580)-RELATED"/>
    <property type="match status" value="1"/>
</dbReference>
<evidence type="ECO:0000256" key="2">
    <source>
        <dbReference type="ARBA" id="ARBA00022679"/>
    </source>
</evidence>
<dbReference type="SUPFAM" id="SSF46785">
    <property type="entry name" value="Winged helix' DNA-binding domain"/>
    <property type="match status" value="1"/>
</dbReference>
<sequence>MSAMPDASIADVNPAGIVDAILGFHKTAALKAAISLEVFTAIAAGDDTSERIAAKSGASERGVRILCDFLTAHGFMTKAGAHYRLTPSSQVFLDRRSPAYMGSVVDFLSAPEQLDLFLEDPVTYVRHGGSMGLANMAPDHPIWLKFAEAMIPFVVASAGGVAAEVASWPDRPRKVLDIAAGHGMFGIEVAKALPDAEITAVDWAAVLELARRNAERAGVASRYRTVAGSAFDVDWGSGYDLVMLPNFLHHFDIATCARLMQKVRASLAPGGRVLAVEFVPNEDRVSPPFPAAFALVMLATTPQGDAYTASGLSEIARAAGFSGVSVRPLAHSPASLVLFEP</sequence>
<dbReference type="PANTHER" id="PTHR43712:SF2">
    <property type="entry name" value="O-METHYLTRANSFERASE CICE"/>
    <property type="match status" value="1"/>
</dbReference>
<evidence type="ECO:0000259" key="5">
    <source>
        <dbReference type="Pfam" id="PF08100"/>
    </source>
</evidence>
<evidence type="ECO:0000313" key="7">
    <source>
        <dbReference type="Proteomes" id="UP001549321"/>
    </source>
</evidence>
<comment type="caution">
    <text evidence="6">The sequence shown here is derived from an EMBL/GenBank/DDBJ whole genome shotgun (WGS) entry which is preliminary data.</text>
</comment>
<keyword evidence="3" id="KW-0949">S-adenosyl-L-methionine</keyword>
<dbReference type="RefSeq" id="WP_354548847.1">
    <property type="nucleotide sequence ID" value="NZ_JBEPSM010000001.1"/>
</dbReference>
<dbReference type="EMBL" id="JBEPSM010000001">
    <property type="protein sequence ID" value="MET4632822.1"/>
    <property type="molecule type" value="Genomic_DNA"/>
</dbReference>
<evidence type="ECO:0000259" key="4">
    <source>
        <dbReference type="Pfam" id="PF00891"/>
    </source>
</evidence>
<dbReference type="InterPro" id="IPR001077">
    <property type="entry name" value="COMT_C"/>
</dbReference>
<dbReference type="PROSITE" id="PS51683">
    <property type="entry name" value="SAM_OMT_II"/>
    <property type="match status" value="1"/>
</dbReference>
<dbReference type="InterPro" id="IPR029063">
    <property type="entry name" value="SAM-dependent_MTases_sf"/>
</dbReference>
<evidence type="ECO:0000256" key="1">
    <source>
        <dbReference type="ARBA" id="ARBA00022603"/>
    </source>
</evidence>
<dbReference type="PIRSF" id="PIRSF005739">
    <property type="entry name" value="O-mtase"/>
    <property type="match status" value="1"/>
</dbReference>
<keyword evidence="2" id="KW-0808">Transferase</keyword>
<feature type="domain" description="O-methyltransferase C-terminal" evidence="4">
    <location>
        <begin position="173"/>
        <end position="322"/>
    </location>
</feature>
<keyword evidence="1 6" id="KW-0489">Methyltransferase</keyword>
<dbReference type="SUPFAM" id="SSF53335">
    <property type="entry name" value="S-adenosyl-L-methionine-dependent methyltransferases"/>
    <property type="match status" value="1"/>
</dbReference>
<evidence type="ECO:0000313" key="6">
    <source>
        <dbReference type="EMBL" id="MET4632822.1"/>
    </source>
</evidence>
<dbReference type="GO" id="GO:0032259">
    <property type="term" value="P:methylation"/>
    <property type="evidence" value="ECO:0007669"/>
    <property type="project" value="UniProtKB-KW"/>
</dbReference>
<feature type="domain" description="O-methyltransferase dimerisation" evidence="5">
    <location>
        <begin position="19"/>
        <end position="94"/>
    </location>
</feature>